<dbReference type="InterPro" id="IPR029058">
    <property type="entry name" value="AB_hydrolase_fold"/>
</dbReference>
<feature type="active site" description="Charge relay system" evidence="2">
    <location>
        <position position="188"/>
    </location>
</feature>
<feature type="active site" description="Charge relay system" evidence="2">
    <location>
        <position position="59"/>
    </location>
</feature>
<comment type="similarity">
    <text evidence="1">Belongs to the AB hydrolase superfamily. AB hydrolase 4 family.</text>
</comment>
<dbReference type="Gene3D" id="3.40.50.1820">
    <property type="entry name" value="alpha/beta hydrolase"/>
    <property type="match status" value="1"/>
</dbReference>
<proteinExistence type="inferred from homology"/>
<dbReference type="SUPFAM" id="SSF53474">
    <property type="entry name" value="alpha/beta-Hydrolases"/>
    <property type="match status" value="1"/>
</dbReference>
<evidence type="ECO:0000313" key="5">
    <source>
        <dbReference type="EMBL" id="CAG8704354.1"/>
    </source>
</evidence>
<evidence type="ECO:0000313" key="6">
    <source>
        <dbReference type="Proteomes" id="UP000789342"/>
    </source>
</evidence>
<dbReference type="InterPro" id="IPR012020">
    <property type="entry name" value="ABHD4"/>
</dbReference>
<feature type="domain" description="AB hydrolase-1" evidence="4">
    <location>
        <begin position="7"/>
        <end position="72"/>
    </location>
</feature>
<evidence type="ECO:0000259" key="4">
    <source>
        <dbReference type="Pfam" id="PF00561"/>
    </source>
</evidence>
<reference evidence="5" key="1">
    <citation type="submission" date="2021-06" db="EMBL/GenBank/DDBJ databases">
        <authorList>
            <person name="Kallberg Y."/>
            <person name="Tangrot J."/>
            <person name="Rosling A."/>
        </authorList>
    </citation>
    <scope>NUCLEOTIDE SEQUENCE</scope>
    <source>
        <strain evidence="5">CL551</strain>
    </source>
</reference>
<feature type="region of interest" description="Disordered" evidence="3">
    <location>
        <begin position="250"/>
        <end position="271"/>
    </location>
</feature>
<organism evidence="5 6">
    <name type="scientific">Acaulospora morrowiae</name>
    <dbReference type="NCBI Taxonomy" id="94023"/>
    <lineage>
        <taxon>Eukaryota</taxon>
        <taxon>Fungi</taxon>
        <taxon>Fungi incertae sedis</taxon>
        <taxon>Mucoromycota</taxon>
        <taxon>Glomeromycotina</taxon>
        <taxon>Glomeromycetes</taxon>
        <taxon>Diversisporales</taxon>
        <taxon>Acaulosporaceae</taxon>
        <taxon>Acaulospora</taxon>
    </lineage>
</organism>
<gene>
    <name evidence="5" type="ORF">AMORRO_LOCUS12309</name>
</gene>
<comment type="caution">
    <text evidence="5">The sequence shown here is derived from an EMBL/GenBank/DDBJ whole genome shotgun (WGS) entry which is preliminary data.</text>
</comment>
<dbReference type="PANTHER" id="PTHR10794">
    <property type="entry name" value="ABHYDROLASE DOMAIN-CONTAINING PROTEIN"/>
    <property type="match status" value="1"/>
</dbReference>
<feature type="compositionally biased region" description="Basic and acidic residues" evidence="3">
    <location>
        <begin position="253"/>
        <end position="271"/>
    </location>
</feature>
<dbReference type="InterPro" id="IPR000073">
    <property type="entry name" value="AB_hydrolase_1"/>
</dbReference>
<dbReference type="GO" id="GO:0051793">
    <property type="term" value="P:medium-chain fatty acid catabolic process"/>
    <property type="evidence" value="ECO:0007669"/>
    <property type="project" value="TreeGrafter"/>
</dbReference>
<feature type="non-terminal residue" evidence="5">
    <location>
        <position position="1"/>
    </location>
</feature>
<dbReference type="GO" id="GO:0008126">
    <property type="term" value="F:acetylesterase activity"/>
    <property type="evidence" value="ECO:0007669"/>
    <property type="project" value="TreeGrafter"/>
</dbReference>
<dbReference type="Pfam" id="PF00561">
    <property type="entry name" value="Abhydrolase_1"/>
    <property type="match status" value="1"/>
</dbReference>
<dbReference type="GO" id="GO:0051792">
    <property type="term" value="P:medium-chain fatty acid biosynthetic process"/>
    <property type="evidence" value="ECO:0007669"/>
    <property type="project" value="TreeGrafter"/>
</dbReference>
<dbReference type="EMBL" id="CAJVPV010017848">
    <property type="protein sequence ID" value="CAG8704354.1"/>
    <property type="molecule type" value="Genomic_DNA"/>
</dbReference>
<keyword evidence="6" id="KW-1185">Reference proteome</keyword>
<evidence type="ECO:0000256" key="2">
    <source>
        <dbReference type="PIRSR" id="PIRSR005211-1"/>
    </source>
</evidence>
<sequence length="271" mass="30552">LTNPPHNYRAVVINFRGCSESHITSPKLYSAASTNDLRTVLRYIQETIPNASLIAIGFSMGANVLVKYLGEEGDKTPLIGAASVGNPFDILGGSKYLTSTYIGKYLYSPAMANNLKRCLRRHVDVMKQDTKIDLDHIFSAFYLRDFDSRLTAVSFGYETVDHYYRDASSSQYITKVRIPLLCLNAEDDPICSMDWVPIDEIKYNPYCILATTYYGGHLGWFTGVLNPTRWCVKPLSEYCIAILEAKHPTKKSTKSEKPFSVDEEKMAKKIQ</sequence>
<feature type="active site" description="Charge relay system" evidence="2">
    <location>
        <position position="217"/>
    </location>
</feature>
<dbReference type="PANTHER" id="PTHR10794:SF63">
    <property type="entry name" value="ALPHA_BETA HYDROLASE 1, ISOFORM A"/>
    <property type="match status" value="1"/>
</dbReference>
<dbReference type="InterPro" id="IPR050960">
    <property type="entry name" value="AB_hydrolase_4_sf"/>
</dbReference>
<dbReference type="GO" id="GO:0047372">
    <property type="term" value="F:monoacylglycerol lipase activity"/>
    <property type="evidence" value="ECO:0007669"/>
    <property type="project" value="TreeGrafter"/>
</dbReference>
<protein>
    <submittedName>
        <fullName evidence="5">2591_t:CDS:1</fullName>
    </submittedName>
</protein>
<dbReference type="PIRSF" id="PIRSF005211">
    <property type="entry name" value="Ab_hydro_YheT"/>
    <property type="match status" value="1"/>
</dbReference>
<dbReference type="OrthoDB" id="5954035at2759"/>
<evidence type="ECO:0000256" key="3">
    <source>
        <dbReference type="SAM" id="MobiDB-lite"/>
    </source>
</evidence>
<evidence type="ECO:0000256" key="1">
    <source>
        <dbReference type="ARBA" id="ARBA00010884"/>
    </source>
</evidence>
<dbReference type="Proteomes" id="UP000789342">
    <property type="component" value="Unassembled WGS sequence"/>
</dbReference>
<dbReference type="AlphaFoldDB" id="A0A9N9HTE0"/>
<name>A0A9N9HTE0_9GLOM</name>
<accession>A0A9N9HTE0</accession>